<dbReference type="EMBL" id="AE013598">
    <property type="protein sequence ID" value="AAW77640.1"/>
    <property type="molecule type" value="Genomic_DNA"/>
</dbReference>
<protein>
    <submittedName>
        <fullName evidence="1">Uncharacterized protein</fullName>
    </submittedName>
</protein>
<accession>Q5GUI3</accession>
<evidence type="ECO:0000313" key="2">
    <source>
        <dbReference type="Proteomes" id="UP000006735"/>
    </source>
</evidence>
<evidence type="ECO:0000313" key="1">
    <source>
        <dbReference type="EMBL" id="AAW77640.1"/>
    </source>
</evidence>
<organism evidence="1 2">
    <name type="scientific">Xanthomonas oryzae pv. oryzae (strain KACC10331 / KXO85)</name>
    <dbReference type="NCBI Taxonomy" id="291331"/>
    <lineage>
        <taxon>Bacteria</taxon>
        <taxon>Pseudomonadati</taxon>
        <taxon>Pseudomonadota</taxon>
        <taxon>Gammaproteobacteria</taxon>
        <taxon>Lysobacterales</taxon>
        <taxon>Lysobacteraceae</taxon>
        <taxon>Xanthomonas</taxon>
    </lineage>
</organism>
<dbReference type="SUPFAM" id="SSF49478">
    <property type="entry name" value="Cna protein B-type domain"/>
    <property type="match status" value="1"/>
</dbReference>
<dbReference type="KEGG" id="xoo:XOO4386"/>
<dbReference type="STRING" id="291331.XOO4386"/>
<dbReference type="Proteomes" id="UP000006735">
    <property type="component" value="Chromosome"/>
</dbReference>
<proteinExistence type="predicted"/>
<sequence length="356" mass="38715">MMVLRIIPNNHSGAVLVRQARPRSRRDEILLCCPAWPWPGSVCPPRPMKSGSSARAAALYASSSAKRRRKRWTTAKSKIKRVVKPNVFGTAGKAGPLQCGTEFLTAPLAVSGDDWLSDDSVFEPWKGEAGGFETVSYYARAGHATLAAKRDFELVPTAASRSTLTVLYRNKPLPKVEVTVIDPQKWQKTPTSDAKGQVTLPKLRAGRHILVATNKEPVSREIAGKQVSMVHHISTLTFLAKQAWSILLPRNHRPGVAVAKSRQERTVSGASGVTRARRLRVLTTPAWQLRAAACRLLQLIRARRGLDVQRIVLAAALVQAPLARGACAHAGGDLRRPCARQRHQSVAGAGIADATQ</sequence>
<name>Q5GUI3_XANOR</name>
<dbReference type="HOGENOM" id="CLU_900013_0_0_6"/>
<reference evidence="1 2" key="1">
    <citation type="journal article" date="2005" name="Nucleic Acids Res.">
        <title>The genome sequence of Xanthomonas oryzae pathovar oryzae KACC10331, the bacterial blight pathogen of rice.</title>
        <authorList>
            <person name="Lee B.M."/>
            <person name="Park Y.J."/>
            <person name="Park D.S."/>
            <person name="Kang H.W."/>
            <person name="Kim J.G."/>
            <person name="Song E.S."/>
            <person name="Park I.C."/>
            <person name="Yoon U.H."/>
            <person name="Hahn J.H."/>
            <person name="Koo B.S."/>
            <person name="Lee G.B."/>
            <person name="Kim H."/>
            <person name="Park H.S."/>
            <person name="Yoon K.O."/>
            <person name="Kim J.H."/>
            <person name="Jung C.H."/>
            <person name="Koh N.H."/>
            <person name="Seo J.S."/>
            <person name="Go S.J."/>
        </authorList>
    </citation>
    <scope>NUCLEOTIDE SEQUENCE [LARGE SCALE GENOMIC DNA]</scope>
    <source>
        <strain evidence="2">KACC10331 / KXO85</strain>
    </source>
</reference>
<keyword evidence="2" id="KW-1185">Reference proteome</keyword>
<gene>
    <name evidence="1" type="ordered locus">XOO4386</name>
</gene>
<dbReference type="AlphaFoldDB" id="Q5GUI3"/>